<dbReference type="RefSeq" id="WP_160146752.1">
    <property type="nucleotide sequence ID" value="NZ_FNBI01000002.1"/>
</dbReference>
<protein>
    <submittedName>
        <fullName evidence="3">Uncharacterized protein</fullName>
    </submittedName>
</protein>
<dbReference type="EMBL" id="WSUT01000005">
    <property type="protein sequence ID" value="MWC43958.1"/>
    <property type="molecule type" value="Genomic_DNA"/>
</dbReference>
<dbReference type="Proteomes" id="UP000323502">
    <property type="component" value="Unassembled WGS sequence"/>
</dbReference>
<evidence type="ECO:0000313" key="3">
    <source>
        <dbReference type="EMBL" id="SDF21863.1"/>
    </source>
</evidence>
<accession>A0A1G7JAF8</accession>
<evidence type="ECO:0000313" key="4">
    <source>
        <dbReference type="Proteomes" id="UP000323502"/>
    </source>
</evidence>
<reference evidence="3 4" key="1">
    <citation type="submission" date="2016-10" db="EMBL/GenBank/DDBJ databases">
        <authorList>
            <person name="Varghese N."/>
            <person name="Submissions S."/>
        </authorList>
    </citation>
    <scope>NUCLEOTIDE SEQUENCE [LARGE SCALE GENOMIC DNA]</scope>
    <source>
        <strain evidence="3 4">S7-754</strain>
    </source>
</reference>
<feature type="region of interest" description="Disordered" evidence="1">
    <location>
        <begin position="1"/>
        <end position="45"/>
    </location>
</feature>
<organism evidence="3 4">
    <name type="scientific">Sphingomonas carotinifaciens</name>
    <dbReference type="NCBI Taxonomy" id="1166323"/>
    <lineage>
        <taxon>Bacteria</taxon>
        <taxon>Pseudomonadati</taxon>
        <taxon>Pseudomonadota</taxon>
        <taxon>Alphaproteobacteria</taxon>
        <taxon>Sphingomonadales</taxon>
        <taxon>Sphingomonadaceae</taxon>
        <taxon>Sphingomonas</taxon>
    </lineage>
</organism>
<dbReference type="EMBL" id="FNBI01000002">
    <property type="protein sequence ID" value="SDF21863.1"/>
    <property type="molecule type" value="Genomic_DNA"/>
</dbReference>
<reference evidence="2 5" key="2">
    <citation type="submission" date="2019-12" db="EMBL/GenBank/DDBJ databases">
        <authorList>
            <person name="Zheng J."/>
        </authorList>
    </citation>
    <scope>NUCLEOTIDE SEQUENCE [LARGE SCALE GENOMIC DNA]</scope>
    <source>
        <strain evidence="2 5">DSM 27347</strain>
    </source>
</reference>
<keyword evidence="4" id="KW-1185">Reference proteome</keyword>
<evidence type="ECO:0000313" key="5">
    <source>
        <dbReference type="Proteomes" id="UP000436801"/>
    </source>
</evidence>
<evidence type="ECO:0000256" key="1">
    <source>
        <dbReference type="SAM" id="MobiDB-lite"/>
    </source>
</evidence>
<dbReference type="Proteomes" id="UP000436801">
    <property type="component" value="Unassembled WGS sequence"/>
</dbReference>
<gene>
    <name evidence="2" type="ORF">GQR91_09880</name>
    <name evidence="3" type="ORF">SAMN05216557_102558</name>
</gene>
<dbReference type="AlphaFoldDB" id="A0A1G7JAF8"/>
<name>A0A1G7JAF8_9SPHN</name>
<sequence>MSGTPKTPAGAPEGRADAKPARPKLGLKYGGGAGSQPAPPPGNAP</sequence>
<proteinExistence type="predicted"/>
<evidence type="ECO:0000313" key="2">
    <source>
        <dbReference type="EMBL" id="MWC43958.1"/>
    </source>
</evidence>